<comment type="caution">
    <text evidence="1">The sequence shown here is derived from an EMBL/GenBank/DDBJ whole genome shotgun (WGS) entry which is preliminary data.</text>
</comment>
<gene>
    <name evidence="1" type="ORF">F994_02514</name>
</gene>
<dbReference type="Gene3D" id="3.10.450.50">
    <property type="match status" value="1"/>
</dbReference>
<dbReference type="EMBL" id="APOH01000015">
    <property type="protein sequence ID" value="ENU19654.1"/>
    <property type="molecule type" value="Genomic_DNA"/>
</dbReference>
<protein>
    <recommendedName>
        <fullName evidence="3">SnoaL-like domain-containing protein</fullName>
    </recommendedName>
</protein>
<reference evidence="1 2" key="1">
    <citation type="submission" date="2013-02" db="EMBL/GenBank/DDBJ databases">
        <title>The Genome Sequence of Acinetobacter sp. ANC 3994.</title>
        <authorList>
            <consortium name="The Broad Institute Genome Sequencing Platform"/>
            <consortium name="The Broad Institute Genome Sequencing Center for Infectious Disease"/>
            <person name="Cerqueira G."/>
            <person name="Feldgarden M."/>
            <person name="Courvalin P."/>
            <person name="Perichon B."/>
            <person name="Grillot-Courvalin C."/>
            <person name="Clermont D."/>
            <person name="Rocha E."/>
            <person name="Yoon E.-J."/>
            <person name="Nemec A."/>
            <person name="Walker B."/>
            <person name="Young S.K."/>
            <person name="Zeng Q."/>
            <person name="Gargeya S."/>
            <person name="Fitzgerald M."/>
            <person name="Haas B."/>
            <person name="Abouelleil A."/>
            <person name="Alvarado L."/>
            <person name="Arachchi H.M."/>
            <person name="Berlin A.M."/>
            <person name="Chapman S.B."/>
            <person name="Dewar J."/>
            <person name="Goldberg J."/>
            <person name="Griggs A."/>
            <person name="Gujja S."/>
            <person name="Hansen M."/>
            <person name="Howarth C."/>
            <person name="Imamovic A."/>
            <person name="Larimer J."/>
            <person name="McCowan C."/>
            <person name="Murphy C."/>
            <person name="Neiman D."/>
            <person name="Pearson M."/>
            <person name="Priest M."/>
            <person name="Roberts A."/>
            <person name="Saif S."/>
            <person name="Shea T."/>
            <person name="Sisk P."/>
            <person name="Sykes S."/>
            <person name="Wortman J."/>
            <person name="Nusbaum C."/>
            <person name="Birren B."/>
        </authorList>
    </citation>
    <scope>NUCLEOTIDE SEQUENCE [LARGE SCALE GENOMIC DNA]</scope>
    <source>
        <strain evidence="1 2">ANC 3994</strain>
    </source>
</reference>
<dbReference type="OrthoDB" id="391735at2"/>
<dbReference type="Proteomes" id="UP000013086">
    <property type="component" value="Unassembled WGS sequence"/>
</dbReference>
<evidence type="ECO:0000313" key="1">
    <source>
        <dbReference type="EMBL" id="ENU19654.1"/>
    </source>
</evidence>
<dbReference type="InterPro" id="IPR032710">
    <property type="entry name" value="NTF2-like_dom_sf"/>
</dbReference>
<dbReference type="PATRIC" id="fig|1217715.3.peg.2457"/>
<organism evidence="1 2">
    <name type="scientific">Acinetobacter bohemicus ANC 3994</name>
    <dbReference type="NCBI Taxonomy" id="1217715"/>
    <lineage>
        <taxon>Bacteria</taxon>
        <taxon>Pseudomonadati</taxon>
        <taxon>Pseudomonadota</taxon>
        <taxon>Gammaproteobacteria</taxon>
        <taxon>Moraxellales</taxon>
        <taxon>Moraxellaceae</taxon>
        <taxon>Acinetobacter</taxon>
    </lineage>
</organism>
<name>N8QEB6_9GAMM</name>
<dbReference type="eggNOG" id="COG5485">
    <property type="taxonomic scope" value="Bacteria"/>
</dbReference>
<dbReference type="InterPro" id="IPR009959">
    <property type="entry name" value="Cyclase_SnoaL-like"/>
</dbReference>
<sequence>MVSWVFSIVQIFYTHLQNEDYKSATQLCHEDFVFYLQLDSPIRGTDGFIESEKQNFDAFKGFQFTIEQIFTDKDSVAVFMIFDGNQPGTLMDIEPTGNQVRFSLMMLLKIQDGKIIEKRAHFDKADILR</sequence>
<dbReference type="AlphaFoldDB" id="N8QEB6"/>
<evidence type="ECO:0008006" key="3">
    <source>
        <dbReference type="Google" id="ProtNLM"/>
    </source>
</evidence>
<dbReference type="Pfam" id="PF07366">
    <property type="entry name" value="SnoaL"/>
    <property type="match status" value="1"/>
</dbReference>
<dbReference type="RefSeq" id="WP_004649052.1">
    <property type="nucleotide sequence ID" value="NZ_KB849164.1"/>
</dbReference>
<dbReference type="SUPFAM" id="SSF54427">
    <property type="entry name" value="NTF2-like"/>
    <property type="match status" value="1"/>
</dbReference>
<dbReference type="HOGENOM" id="CLU_100997_5_1_6"/>
<dbReference type="PANTHER" id="PTHR38436:SF1">
    <property type="entry name" value="ESTER CYCLASE"/>
    <property type="match status" value="1"/>
</dbReference>
<proteinExistence type="predicted"/>
<accession>N8QEB6</accession>
<evidence type="ECO:0000313" key="2">
    <source>
        <dbReference type="Proteomes" id="UP000013086"/>
    </source>
</evidence>
<dbReference type="GO" id="GO:0030638">
    <property type="term" value="P:polyketide metabolic process"/>
    <property type="evidence" value="ECO:0007669"/>
    <property type="project" value="InterPro"/>
</dbReference>
<dbReference type="PANTHER" id="PTHR38436">
    <property type="entry name" value="POLYKETIDE CYCLASE SNOAL-LIKE DOMAIN"/>
    <property type="match status" value="1"/>
</dbReference>